<evidence type="ECO:0000256" key="1">
    <source>
        <dbReference type="SAM" id="MobiDB-lite"/>
    </source>
</evidence>
<name>A0A016W885_9BILA</name>
<organism evidence="2 3">
    <name type="scientific">Ancylostoma ceylanicum</name>
    <dbReference type="NCBI Taxonomy" id="53326"/>
    <lineage>
        <taxon>Eukaryota</taxon>
        <taxon>Metazoa</taxon>
        <taxon>Ecdysozoa</taxon>
        <taxon>Nematoda</taxon>
        <taxon>Chromadorea</taxon>
        <taxon>Rhabditida</taxon>
        <taxon>Rhabditina</taxon>
        <taxon>Rhabditomorpha</taxon>
        <taxon>Strongyloidea</taxon>
        <taxon>Ancylostomatidae</taxon>
        <taxon>Ancylostomatinae</taxon>
        <taxon>Ancylostoma</taxon>
    </lineage>
</organism>
<sequence length="79" mass="9035">MHSDEAHHHQCNGSIRQASTTQLRKSQPHNDLSQQHVHITHPSCLALILDGFFRVGYGPIHELLRVFHIVLDPINHFSL</sequence>
<dbReference type="Proteomes" id="UP000024635">
    <property type="component" value="Unassembled WGS sequence"/>
</dbReference>
<reference evidence="3" key="1">
    <citation type="journal article" date="2015" name="Nat. Genet.">
        <title>The genome and transcriptome of the zoonotic hookworm Ancylostoma ceylanicum identify infection-specific gene families.</title>
        <authorList>
            <person name="Schwarz E.M."/>
            <person name="Hu Y."/>
            <person name="Antoshechkin I."/>
            <person name="Miller M.M."/>
            <person name="Sternberg P.W."/>
            <person name="Aroian R.V."/>
        </authorList>
    </citation>
    <scope>NUCLEOTIDE SEQUENCE</scope>
    <source>
        <strain evidence="3">HY135</strain>
    </source>
</reference>
<evidence type="ECO:0000313" key="2">
    <source>
        <dbReference type="EMBL" id="EYC36029.1"/>
    </source>
</evidence>
<feature type="region of interest" description="Disordered" evidence="1">
    <location>
        <begin position="1"/>
        <end position="34"/>
    </location>
</feature>
<proteinExistence type="predicted"/>
<evidence type="ECO:0000313" key="3">
    <source>
        <dbReference type="Proteomes" id="UP000024635"/>
    </source>
</evidence>
<comment type="caution">
    <text evidence="2">The sequence shown here is derived from an EMBL/GenBank/DDBJ whole genome shotgun (WGS) entry which is preliminary data.</text>
</comment>
<keyword evidence="3" id="KW-1185">Reference proteome</keyword>
<gene>
    <name evidence="2" type="primary">Acey_s0944.g3151</name>
    <name evidence="2" type="ORF">Y032_0944g3151</name>
</gene>
<dbReference type="EMBL" id="JARK01000544">
    <property type="protein sequence ID" value="EYC36029.1"/>
    <property type="molecule type" value="Genomic_DNA"/>
</dbReference>
<accession>A0A016W885</accession>
<dbReference type="AlphaFoldDB" id="A0A016W885"/>
<feature type="compositionally biased region" description="Polar residues" evidence="1">
    <location>
        <begin position="11"/>
        <end position="34"/>
    </location>
</feature>
<protein>
    <submittedName>
        <fullName evidence="2">Uncharacterized protein</fullName>
    </submittedName>
</protein>